<keyword evidence="7" id="KW-1185">Reference proteome</keyword>
<dbReference type="EMBL" id="FMXO01000006">
    <property type="protein sequence ID" value="SDB24775.1"/>
    <property type="molecule type" value="Genomic_DNA"/>
</dbReference>
<name>A0A1G6BW00_9BACT</name>
<dbReference type="Gene3D" id="2.40.420.20">
    <property type="match status" value="1"/>
</dbReference>
<dbReference type="GO" id="GO:1990281">
    <property type="term" value="C:efflux pump complex"/>
    <property type="evidence" value="ECO:0007669"/>
    <property type="project" value="TreeGrafter"/>
</dbReference>
<feature type="transmembrane region" description="Helical" evidence="3">
    <location>
        <begin position="21"/>
        <end position="41"/>
    </location>
</feature>
<dbReference type="NCBIfam" id="TIGR01730">
    <property type="entry name" value="RND_mfp"/>
    <property type="match status" value="1"/>
</dbReference>
<keyword evidence="3" id="KW-0812">Transmembrane</keyword>
<reference evidence="6 7" key="1">
    <citation type="submission" date="2016-10" db="EMBL/GenBank/DDBJ databases">
        <authorList>
            <person name="de Groot N.N."/>
        </authorList>
    </citation>
    <scope>NUCLEOTIDE SEQUENCE [LARGE SCALE GENOMIC DNA]</scope>
    <source>
        <strain evidence="6 7">ASO4-2</strain>
    </source>
</reference>
<dbReference type="InterPro" id="IPR058625">
    <property type="entry name" value="MdtA-like_BSH"/>
</dbReference>
<feature type="domain" description="Multidrug resistance protein MdtA-like barrel-sandwich hybrid" evidence="4">
    <location>
        <begin position="91"/>
        <end position="257"/>
    </location>
</feature>
<dbReference type="Gene3D" id="2.40.30.170">
    <property type="match status" value="1"/>
</dbReference>
<dbReference type="AlphaFoldDB" id="A0A1G6BW00"/>
<dbReference type="STRING" id="617002.SAMN05660653_01160"/>
<evidence type="ECO:0000259" key="4">
    <source>
        <dbReference type="Pfam" id="PF25917"/>
    </source>
</evidence>
<keyword evidence="2" id="KW-0175">Coiled coil</keyword>
<evidence type="ECO:0000313" key="6">
    <source>
        <dbReference type="EMBL" id="SDB24775.1"/>
    </source>
</evidence>
<keyword evidence="3" id="KW-0472">Membrane</keyword>
<evidence type="ECO:0000256" key="3">
    <source>
        <dbReference type="SAM" id="Phobius"/>
    </source>
</evidence>
<dbReference type="SUPFAM" id="SSF111369">
    <property type="entry name" value="HlyD-like secretion proteins"/>
    <property type="match status" value="1"/>
</dbReference>
<protein>
    <submittedName>
        <fullName evidence="6">RND family efflux transporter, MFP subunit</fullName>
    </submittedName>
</protein>
<dbReference type="PANTHER" id="PTHR30469:SF15">
    <property type="entry name" value="HLYD FAMILY OF SECRETION PROTEINS"/>
    <property type="match status" value="1"/>
</dbReference>
<gene>
    <name evidence="6" type="ORF">SAMN05660653_01160</name>
</gene>
<evidence type="ECO:0000256" key="1">
    <source>
        <dbReference type="ARBA" id="ARBA00009477"/>
    </source>
</evidence>
<dbReference type="Pfam" id="PF25917">
    <property type="entry name" value="BSH_RND"/>
    <property type="match status" value="1"/>
</dbReference>
<sequence>MIAFHGALEKIMINQISKKNFRLVMLVLLPAVVVLAGLWLFRGNGQDLAPSQTAPRRTALPEGAQTVLISRVPTPAWVEAVGVIRPVGEMTISAQIQAMAMEVLVRSGQEVRRGELLLTLDDRELRARLAQGRHETEALESAMEEAEMALEAARAGLDLASAEYERISALHDKGASATSELDHSRTRFLQARAEAGQAEQALSGLRAQLRRAGQLVEELLVALGHTRINASQDGTIAQRNVEPGDVVRPGQTLFLLLSRQMHLEVQVPERFHESMATGSVLTARVDVIDREFETVVAELEPSATADSRTFLVKLSLERAPPETVARIQPGMFGRVQIPLSDKQTILIPREAILRVGQLEMAAVVHEGGVYSLRHLRLGRPWGDMIEVLSGLEGGETVWLHPIQRQ</sequence>
<dbReference type="Pfam" id="PF25954">
    <property type="entry name" value="Beta-barrel_RND_2"/>
    <property type="match status" value="1"/>
</dbReference>
<organism evidence="6 7">
    <name type="scientific">Desulfonatronum thiosulfatophilum</name>
    <dbReference type="NCBI Taxonomy" id="617002"/>
    <lineage>
        <taxon>Bacteria</taxon>
        <taxon>Pseudomonadati</taxon>
        <taxon>Thermodesulfobacteriota</taxon>
        <taxon>Desulfovibrionia</taxon>
        <taxon>Desulfovibrionales</taxon>
        <taxon>Desulfonatronaceae</taxon>
        <taxon>Desulfonatronum</taxon>
    </lineage>
</organism>
<feature type="domain" description="CusB-like beta-barrel" evidence="5">
    <location>
        <begin position="263"/>
        <end position="337"/>
    </location>
</feature>
<proteinExistence type="inferred from homology"/>
<dbReference type="InterPro" id="IPR058792">
    <property type="entry name" value="Beta-barrel_RND_2"/>
</dbReference>
<keyword evidence="3" id="KW-1133">Transmembrane helix</keyword>
<comment type="similarity">
    <text evidence="1">Belongs to the membrane fusion protein (MFP) (TC 8.A.1) family.</text>
</comment>
<dbReference type="PANTHER" id="PTHR30469">
    <property type="entry name" value="MULTIDRUG RESISTANCE PROTEIN MDTA"/>
    <property type="match status" value="1"/>
</dbReference>
<dbReference type="Gene3D" id="2.40.50.100">
    <property type="match status" value="1"/>
</dbReference>
<dbReference type="Proteomes" id="UP000198771">
    <property type="component" value="Unassembled WGS sequence"/>
</dbReference>
<dbReference type="InterPro" id="IPR006143">
    <property type="entry name" value="RND_pump_MFP"/>
</dbReference>
<accession>A0A1G6BW00</accession>
<feature type="coiled-coil region" evidence="2">
    <location>
        <begin position="129"/>
        <end position="163"/>
    </location>
</feature>
<dbReference type="GO" id="GO:0015562">
    <property type="term" value="F:efflux transmembrane transporter activity"/>
    <property type="evidence" value="ECO:0007669"/>
    <property type="project" value="TreeGrafter"/>
</dbReference>
<evidence type="ECO:0000259" key="5">
    <source>
        <dbReference type="Pfam" id="PF25954"/>
    </source>
</evidence>
<evidence type="ECO:0000256" key="2">
    <source>
        <dbReference type="SAM" id="Coils"/>
    </source>
</evidence>
<dbReference type="Gene3D" id="1.10.287.470">
    <property type="entry name" value="Helix hairpin bin"/>
    <property type="match status" value="1"/>
</dbReference>
<evidence type="ECO:0000313" key="7">
    <source>
        <dbReference type="Proteomes" id="UP000198771"/>
    </source>
</evidence>